<name>A0A8J7GQ96_9ACTN</name>
<dbReference type="SUPFAM" id="SSF55021">
    <property type="entry name" value="ACT-like"/>
    <property type="match status" value="1"/>
</dbReference>
<dbReference type="InterPro" id="IPR002912">
    <property type="entry name" value="ACT_dom"/>
</dbReference>
<sequence length="333" mass="35890">MSLWRIRTEVDDRPGRLAALSRALADVGGNILTLTVQVDAAGVVDEFIVETPPGVAGEAVGTALRIAGGRGVVTVPATRRDLVDEPTRALLLAGRIGAEQRNLPDLLMELLRADAARWLADGEDADLVVPIGPARHVGLTRRLPFTLTEAARAEAFVRLLLLDGTASRETVSLADGTRLPVRLLHPDDLTEVQALHRRCTAETRRARYFVARRQLTGHMWRAFCDPAWGATYLVQAGQRAVALAHLAYTPEPGVAELAVLVEDGWQERGLGRSLVGMLVADARDRGLAELRASLLADNVRMRRILVAHGATLAYGGSVVEARMGLARGRAAAR</sequence>
<dbReference type="EMBL" id="JADOUF010000001">
    <property type="protein sequence ID" value="MBG6138695.1"/>
    <property type="molecule type" value="Genomic_DNA"/>
</dbReference>
<dbReference type="GO" id="GO:0016747">
    <property type="term" value="F:acyltransferase activity, transferring groups other than amino-acyl groups"/>
    <property type="evidence" value="ECO:0007669"/>
    <property type="project" value="InterPro"/>
</dbReference>
<dbReference type="RefSeq" id="WP_197005427.1">
    <property type="nucleotide sequence ID" value="NZ_BONS01000009.1"/>
</dbReference>
<feature type="domain" description="ACT" evidence="2">
    <location>
        <begin position="5"/>
        <end position="80"/>
    </location>
</feature>
<dbReference type="Pfam" id="PF00583">
    <property type="entry name" value="Acetyltransf_1"/>
    <property type="match status" value="1"/>
</dbReference>
<dbReference type="InterPro" id="IPR000182">
    <property type="entry name" value="GNAT_dom"/>
</dbReference>
<evidence type="ECO:0000259" key="1">
    <source>
        <dbReference type="PROSITE" id="PS51186"/>
    </source>
</evidence>
<dbReference type="Gene3D" id="3.30.70.260">
    <property type="match status" value="1"/>
</dbReference>
<dbReference type="PROSITE" id="PS51186">
    <property type="entry name" value="GNAT"/>
    <property type="match status" value="1"/>
</dbReference>
<evidence type="ECO:0000313" key="4">
    <source>
        <dbReference type="Proteomes" id="UP000622552"/>
    </source>
</evidence>
<proteinExistence type="predicted"/>
<dbReference type="SUPFAM" id="SSF55729">
    <property type="entry name" value="Acyl-CoA N-acyltransferases (Nat)"/>
    <property type="match status" value="1"/>
</dbReference>
<organism evidence="3 4">
    <name type="scientific">Longispora fulva</name>
    <dbReference type="NCBI Taxonomy" id="619741"/>
    <lineage>
        <taxon>Bacteria</taxon>
        <taxon>Bacillati</taxon>
        <taxon>Actinomycetota</taxon>
        <taxon>Actinomycetes</taxon>
        <taxon>Micromonosporales</taxon>
        <taxon>Micromonosporaceae</taxon>
        <taxon>Longispora</taxon>
    </lineage>
</organism>
<keyword evidence="4" id="KW-1185">Reference proteome</keyword>
<accession>A0A8J7GQ96</accession>
<dbReference type="PROSITE" id="PS51671">
    <property type="entry name" value="ACT"/>
    <property type="match status" value="1"/>
</dbReference>
<dbReference type="AlphaFoldDB" id="A0A8J7GQ96"/>
<evidence type="ECO:0000259" key="2">
    <source>
        <dbReference type="PROSITE" id="PS51671"/>
    </source>
</evidence>
<dbReference type="Pfam" id="PF01842">
    <property type="entry name" value="ACT"/>
    <property type="match status" value="1"/>
</dbReference>
<evidence type="ECO:0000313" key="3">
    <source>
        <dbReference type="EMBL" id="MBG6138695.1"/>
    </source>
</evidence>
<dbReference type="InterPro" id="IPR016181">
    <property type="entry name" value="Acyl_CoA_acyltransferase"/>
</dbReference>
<dbReference type="InterPro" id="IPR045865">
    <property type="entry name" value="ACT-like_dom_sf"/>
</dbReference>
<comment type="caution">
    <text evidence="3">The sequence shown here is derived from an EMBL/GenBank/DDBJ whole genome shotgun (WGS) entry which is preliminary data.</text>
</comment>
<dbReference type="Gene3D" id="3.40.630.30">
    <property type="match status" value="1"/>
</dbReference>
<gene>
    <name evidence="3" type="ORF">IW245_004889</name>
</gene>
<reference evidence="3" key="1">
    <citation type="submission" date="2020-11" db="EMBL/GenBank/DDBJ databases">
        <title>Sequencing the genomes of 1000 actinobacteria strains.</title>
        <authorList>
            <person name="Klenk H.-P."/>
        </authorList>
    </citation>
    <scope>NUCLEOTIDE SEQUENCE</scope>
    <source>
        <strain evidence="3">DSM 45356</strain>
    </source>
</reference>
<feature type="domain" description="N-acetyltransferase" evidence="1">
    <location>
        <begin position="179"/>
        <end position="328"/>
    </location>
</feature>
<dbReference type="Proteomes" id="UP000622552">
    <property type="component" value="Unassembled WGS sequence"/>
</dbReference>
<protein>
    <submittedName>
        <fullName evidence="3">RimJ/RimL family protein N-acetyltransferase</fullName>
    </submittedName>
</protein>